<sequence>MSLPATISVSFDFSQGATFGYPFTIGDAKYGVIGVSQFASSEVPEPVIDLSDVTRQITIRRGRNVMRDTYEAGTCTVRVLDPDSYFNPQNTSSPYFGYLTPLRKIRVAATTATTQKFLFSGYVQDYRYTYPVGQEIGYVDITCSDAFRLFAMANVTTIADSGAGQTTGTRIGKILNQVSFPSSMRIIDTGSTTCQADPATTRSSLSALQVAEFTEQGAFFIRTDGTAEFKDRNDVVGSLAATPIEFNQTTGIPYANLKFAFDDKLIINSATMNRVGGTVQSATNAASIAKYFPHGMNVENLIAQTDAQVQDIANIYCQTRAETTIRIDAMTVDLLDPDVPTDTMIGLDYFNNVKITNIQPDGSTIVKTLQVQGLEWMITPNSMQCTVTTLEPIVEGFIIGSSTYGIIGQSIMGY</sequence>
<evidence type="ECO:0000313" key="1">
    <source>
        <dbReference type="EMBL" id="CAB4158597.1"/>
    </source>
</evidence>
<accession>A0A6J5NIG9</accession>
<gene>
    <name evidence="1" type="ORF">UFOVP710_12</name>
</gene>
<name>A0A6J5NIG9_9CAUD</name>
<protein>
    <submittedName>
        <fullName evidence="1">Uncharacterized protein</fullName>
    </submittedName>
</protein>
<proteinExistence type="predicted"/>
<reference evidence="1" key="1">
    <citation type="submission" date="2020-04" db="EMBL/GenBank/DDBJ databases">
        <authorList>
            <person name="Chiriac C."/>
            <person name="Salcher M."/>
            <person name="Ghai R."/>
            <person name="Kavagutti S V."/>
        </authorList>
    </citation>
    <scope>NUCLEOTIDE SEQUENCE</scope>
</reference>
<dbReference type="EMBL" id="LR796672">
    <property type="protein sequence ID" value="CAB4158597.1"/>
    <property type="molecule type" value="Genomic_DNA"/>
</dbReference>
<organism evidence="1">
    <name type="scientific">uncultured Caudovirales phage</name>
    <dbReference type="NCBI Taxonomy" id="2100421"/>
    <lineage>
        <taxon>Viruses</taxon>
        <taxon>Duplodnaviria</taxon>
        <taxon>Heunggongvirae</taxon>
        <taxon>Uroviricota</taxon>
        <taxon>Caudoviricetes</taxon>
        <taxon>Peduoviridae</taxon>
        <taxon>Maltschvirus</taxon>
        <taxon>Maltschvirus maltsch</taxon>
    </lineage>
</organism>